<feature type="compositionally biased region" description="Polar residues" evidence="2">
    <location>
        <begin position="736"/>
        <end position="746"/>
    </location>
</feature>
<feature type="region of interest" description="Disordered" evidence="2">
    <location>
        <begin position="452"/>
        <end position="572"/>
    </location>
</feature>
<organism evidence="3 4">
    <name type="scientific">Achaetomium macrosporum</name>
    <dbReference type="NCBI Taxonomy" id="79813"/>
    <lineage>
        <taxon>Eukaryota</taxon>
        <taxon>Fungi</taxon>
        <taxon>Dikarya</taxon>
        <taxon>Ascomycota</taxon>
        <taxon>Pezizomycotina</taxon>
        <taxon>Sordariomycetes</taxon>
        <taxon>Sordariomycetidae</taxon>
        <taxon>Sordariales</taxon>
        <taxon>Chaetomiaceae</taxon>
        <taxon>Achaetomium</taxon>
    </lineage>
</organism>
<keyword evidence="1" id="KW-0175">Coiled coil</keyword>
<feature type="region of interest" description="Disordered" evidence="2">
    <location>
        <begin position="660"/>
        <end position="897"/>
    </location>
</feature>
<evidence type="ECO:0000256" key="1">
    <source>
        <dbReference type="SAM" id="Coils"/>
    </source>
</evidence>
<keyword evidence="4" id="KW-1185">Reference proteome</keyword>
<feature type="region of interest" description="Disordered" evidence="2">
    <location>
        <begin position="26"/>
        <end position="74"/>
    </location>
</feature>
<feature type="compositionally biased region" description="Polar residues" evidence="2">
    <location>
        <begin position="806"/>
        <end position="839"/>
    </location>
</feature>
<protein>
    <recommendedName>
        <fullName evidence="5">Rho-GAP domain-containing protein</fullName>
    </recommendedName>
</protein>
<evidence type="ECO:0008006" key="5">
    <source>
        <dbReference type="Google" id="ProtNLM"/>
    </source>
</evidence>
<dbReference type="InterPro" id="IPR008936">
    <property type="entry name" value="Rho_GTPase_activation_prot"/>
</dbReference>
<dbReference type="Gene3D" id="1.10.555.10">
    <property type="entry name" value="Rho GTPase activation protein"/>
    <property type="match status" value="1"/>
</dbReference>
<feature type="compositionally biased region" description="Polar residues" evidence="2">
    <location>
        <begin position="908"/>
        <end position="925"/>
    </location>
</feature>
<feature type="compositionally biased region" description="Low complexity" evidence="2">
    <location>
        <begin position="363"/>
        <end position="379"/>
    </location>
</feature>
<feature type="compositionally biased region" description="Low complexity" evidence="2">
    <location>
        <begin position="400"/>
        <end position="411"/>
    </location>
</feature>
<accession>A0AAN7CHT0</accession>
<dbReference type="AlphaFoldDB" id="A0AAN7CHT0"/>
<proteinExistence type="predicted"/>
<dbReference type="Proteomes" id="UP001303760">
    <property type="component" value="Unassembled WGS sequence"/>
</dbReference>
<feature type="compositionally biased region" description="Basic and acidic residues" evidence="2">
    <location>
        <begin position="674"/>
        <end position="687"/>
    </location>
</feature>
<feature type="compositionally biased region" description="Polar residues" evidence="2">
    <location>
        <begin position="934"/>
        <end position="953"/>
    </location>
</feature>
<feature type="region of interest" description="Disordered" evidence="2">
    <location>
        <begin position="971"/>
        <end position="998"/>
    </location>
</feature>
<reference evidence="3" key="1">
    <citation type="journal article" date="2023" name="Mol. Phylogenet. Evol.">
        <title>Genome-scale phylogeny and comparative genomics of the fungal order Sordariales.</title>
        <authorList>
            <person name="Hensen N."/>
            <person name="Bonometti L."/>
            <person name="Westerberg I."/>
            <person name="Brannstrom I.O."/>
            <person name="Guillou S."/>
            <person name="Cros-Aarteil S."/>
            <person name="Calhoun S."/>
            <person name="Haridas S."/>
            <person name="Kuo A."/>
            <person name="Mondo S."/>
            <person name="Pangilinan J."/>
            <person name="Riley R."/>
            <person name="LaButti K."/>
            <person name="Andreopoulos B."/>
            <person name="Lipzen A."/>
            <person name="Chen C."/>
            <person name="Yan M."/>
            <person name="Daum C."/>
            <person name="Ng V."/>
            <person name="Clum A."/>
            <person name="Steindorff A."/>
            <person name="Ohm R.A."/>
            <person name="Martin F."/>
            <person name="Silar P."/>
            <person name="Natvig D.O."/>
            <person name="Lalanne C."/>
            <person name="Gautier V."/>
            <person name="Ament-Velasquez S.L."/>
            <person name="Kruys A."/>
            <person name="Hutchinson M.I."/>
            <person name="Powell A.J."/>
            <person name="Barry K."/>
            <person name="Miller A.N."/>
            <person name="Grigoriev I.V."/>
            <person name="Debuchy R."/>
            <person name="Gladieux P."/>
            <person name="Hiltunen Thoren M."/>
            <person name="Johannesson H."/>
        </authorList>
    </citation>
    <scope>NUCLEOTIDE SEQUENCE</scope>
    <source>
        <strain evidence="3">CBS 532.94</strain>
    </source>
</reference>
<reference evidence="3" key="2">
    <citation type="submission" date="2023-05" db="EMBL/GenBank/DDBJ databases">
        <authorList>
            <consortium name="Lawrence Berkeley National Laboratory"/>
            <person name="Steindorff A."/>
            <person name="Hensen N."/>
            <person name="Bonometti L."/>
            <person name="Westerberg I."/>
            <person name="Brannstrom I.O."/>
            <person name="Guillou S."/>
            <person name="Cros-Aarteil S."/>
            <person name="Calhoun S."/>
            <person name="Haridas S."/>
            <person name="Kuo A."/>
            <person name="Mondo S."/>
            <person name="Pangilinan J."/>
            <person name="Riley R."/>
            <person name="Labutti K."/>
            <person name="Andreopoulos B."/>
            <person name="Lipzen A."/>
            <person name="Chen C."/>
            <person name="Yanf M."/>
            <person name="Daum C."/>
            <person name="Ng V."/>
            <person name="Clum A."/>
            <person name="Ohm R."/>
            <person name="Martin F."/>
            <person name="Silar P."/>
            <person name="Natvig D."/>
            <person name="Lalanne C."/>
            <person name="Gautier V."/>
            <person name="Ament-Velasquez S.L."/>
            <person name="Kruys A."/>
            <person name="Hutchinson M.I."/>
            <person name="Powell A.J."/>
            <person name="Barry K."/>
            <person name="Miller A.N."/>
            <person name="Grigoriev I.V."/>
            <person name="Debuchy R."/>
            <person name="Gladieux P."/>
            <person name="Thoren M.H."/>
            <person name="Johannesson H."/>
        </authorList>
    </citation>
    <scope>NUCLEOTIDE SEQUENCE</scope>
    <source>
        <strain evidence="3">CBS 532.94</strain>
    </source>
</reference>
<feature type="region of interest" description="Disordered" evidence="2">
    <location>
        <begin position="586"/>
        <end position="611"/>
    </location>
</feature>
<name>A0AAN7CHT0_9PEZI</name>
<evidence type="ECO:0000256" key="2">
    <source>
        <dbReference type="SAM" id="MobiDB-lite"/>
    </source>
</evidence>
<dbReference type="SUPFAM" id="SSF48350">
    <property type="entry name" value="GTPase activation domain, GAP"/>
    <property type="match status" value="1"/>
</dbReference>
<feature type="compositionally biased region" description="Low complexity" evidence="2">
    <location>
        <begin position="62"/>
        <end position="72"/>
    </location>
</feature>
<gene>
    <name evidence="3" type="ORF">C8A03DRAFT_11509</name>
</gene>
<feature type="region of interest" description="Disordered" evidence="2">
    <location>
        <begin position="934"/>
        <end position="957"/>
    </location>
</feature>
<feature type="coiled-coil region" evidence="1">
    <location>
        <begin position="1005"/>
        <end position="1039"/>
    </location>
</feature>
<sequence length="1043" mass="112393">MLLQAAIDAASTRSFDMPSRDWGAALHPVRPFPNSEPNPATWTRPVHTAGQLSGSGHDRRANATSATWTSSSGDLADLTDTDDIEVRSEFVEEYNRLARKPGQSPPQRRSWFSRTFLRQVSVTSDASSTKSEKKIRRKRSVGDLALHLVNGAKRDNLKDADLQSLVRLCGKSLLYLPSEYSPGSLVLPTCFRATAQYLVQHVNALYSHYCADGDADEISSTICSPNLPSHIKAGTHDVASTFKRLLSGLPGGILGSVALFDALAAIHGQLDGEAELTRTKQTKVRARLIALAIGTVKSPLRRDLICAVFGLLCLIGRTAEKAPREDGHGRPLRTSDLMGYNALGIVFGPLLIGDLLNSYTMKSPDPNSSSASSLATPTSVRKERRKPTRPLSSYAGKMASVLSPPVEEPSPAKFERSKGPIATPETPKRLGIWRRAQDRAVNSLELLMQTGSPAALATPAKGQTVGRQSGMPSRDTRTPLRRRFHKDNVTADPAHGAGEQAERRKSANESIYRRTPKPVMQGPPRTITPIGPGENAPRDDTPPAAVFERGRSRLSAWKSRRSSLASAETGSPVARLTGAARLESTRDGLNQPETGSEITPIDPRADRMSHDGTQNGEFARENGRSFDRESINSIPSSATSRHATMFLSVQVPCSPIVQRRSYDRAGSSGPQYIDGERSSPNKDDRASRQTAKQTILFGPRTQPARRTLGPAPRSTPASMAGSAVKAMAAMFETASKDPTTPSSGENTRSRAESRPSDILSPYTVNPLPVKSPSRSPKPMELNGGRLSGTARDGRCGIASPPAGETAASSQSSVRGSTLNQPRTPASQYPAPSTDGSPSTKKLPRQEVLDIDRSPADRPDTITSTSRIEPNLGPTTPGLSPSVPWANSPPVSKAGCQDPVTRRFPLISTPEQKQGATSETISQTPQTIHAYVTSITPGSGRNAASSPRLNSHPNKLQGRKLDAEDTVKIHHKSAGKTNEEHEGVSEPTSAITEATPIPEPGLELGLAKLRERLREAEQACAMWQERAERAEQRVRELEAYAFVL</sequence>
<feature type="compositionally biased region" description="Polar residues" evidence="2">
    <location>
        <begin position="587"/>
        <end position="597"/>
    </location>
</feature>
<feature type="region of interest" description="Disordered" evidence="2">
    <location>
        <begin position="362"/>
        <end position="426"/>
    </location>
</feature>
<dbReference type="EMBL" id="MU860010">
    <property type="protein sequence ID" value="KAK4242295.1"/>
    <property type="molecule type" value="Genomic_DNA"/>
</dbReference>
<evidence type="ECO:0000313" key="3">
    <source>
        <dbReference type="EMBL" id="KAK4242295.1"/>
    </source>
</evidence>
<evidence type="ECO:0000313" key="4">
    <source>
        <dbReference type="Proteomes" id="UP001303760"/>
    </source>
</evidence>
<feature type="compositionally biased region" description="Polar residues" evidence="2">
    <location>
        <begin position="860"/>
        <end position="878"/>
    </location>
</feature>
<feature type="compositionally biased region" description="Low complexity" evidence="2">
    <location>
        <begin position="522"/>
        <end position="533"/>
    </location>
</feature>
<comment type="caution">
    <text evidence="3">The sequence shown here is derived from an EMBL/GenBank/DDBJ whole genome shotgun (WGS) entry which is preliminary data.</text>
</comment>
<feature type="compositionally biased region" description="Basic and acidic residues" evidence="2">
    <location>
        <begin position="843"/>
        <end position="859"/>
    </location>
</feature>
<feature type="region of interest" description="Disordered" evidence="2">
    <location>
        <begin position="906"/>
        <end position="925"/>
    </location>
</feature>